<protein>
    <submittedName>
        <fullName evidence="1">Uncharacterized protein</fullName>
    </submittedName>
</protein>
<proteinExistence type="predicted"/>
<dbReference type="Proteomes" id="UP001367508">
    <property type="component" value="Unassembled WGS sequence"/>
</dbReference>
<accession>A0AAN9K8R9</accession>
<sequence length="100" mass="11555">MKRHATKLEVRFMAIVSGNNSLVEVKQPLSLPGCELDKGFRPRKFEYHPFNSCSMCFWVSVGKRTSDYGPSKLYINDHIPKEITLPMNYFLQVATQKMLL</sequence>
<keyword evidence="2" id="KW-1185">Reference proteome</keyword>
<reference evidence="1 2" key="1">
    <citation type="submission" date="2024-01" db="EMBL/GenBank/DDBJ databases">
        <title>The genomes of 5 underutilized Papilionoideae crops provide insights into root nodulation and disease resistanc.</title>
        <authorList>
            <person name="Jiang F."/>
        </authorList>
    </citation>
    <scope>NUCLEOTIDE SEQUENCE [LARGE SCALE GENOMIC DNA]</scope>
    <source>
        <strain evidence="1">LVBAO_FW01</strain>
        <tissue evidence="1">Leaves</tissue>
    </source>
</reference>
<dbReference type="EMBL" id="JAYMYQ010000009">
    <property type="protein sequence ID" value="KAK7312972.1"/>
    <property type="molecule type" value="Genomic_DNA"/>
</dbReference>
<evidence type="ECO:0000313" key="1">
    <source>
        <dbReference type="EMBL" id="KAK7312972.1"/>
    </source>
</evidence>
<gene>
    <name evidence="1" type="ORF">VNO77_37265</name>
</gene>
<name>A0AAN9K8R9_CANGL</name>
<evidence type="ECO:0000313" key="2">
    <source>
        <dbReference type="Proteomes" id="UP001367508"/>
    </source>
</evidence>
<dbReference type="AlphaFoldDB" id="A0AAN9K8R9"/>
<organism evidence="1 2">
    <name type="scientific">Canavalia gladiata</name>
    <name type="common">Sword bean</name>
    <name type="synonym">Dolichos gladiatus</name>
    <dbReference type="NCBI Taxonomy" id="3824"/>
    <lineage>
        <taxon>Eukaryota</taxon>
        <taxon>Viridiplantae</taxon>
        <taxon>Streptophyta</taxon>
        <taxon>Embryophyta</taxon>
        <taxon>Tracheophyta</taxon>
        <taxon>Spermatophyta</taxon>
        <taxon>Magnoliopsida</taxon>
        <taxon>eudicotyledons</taxon>
        <taxon>Gunneridae</taxon>
        <taxon>Pentapetalae</taxon>
        <taxon>rosids</taxon>
        <taxon>fabids</taxon>
        <taxon>Fabales</taxon>
        <taxon>Fabaceae</taxon>
        <taxon>Papilionoideae</taxon>
        <taxon>50 kb inversion clade</taxon>
        <taxon>NPAAA clade</taxon>
        <taxon>indigoferoid/millettioid clade</taxon>
        <taxon>Phaseoleae</taxon>
        <taxon>Canavalia</taxon>
    </lineage>
</organism>
<comment type="caution">
    <text evidence="1">The sequence shown here is derived from an EMBL/GenBank/DDBJ whole genome shotgun (WGS) entry which is preliminary data.</text>
</comment>